<feature type="domain" description="BTB" evidence="2">
    <location>
        <begin position="17"/>
        <end position="87"/>
    </location>
</feature>
<dbReference type="PANTHER" id="PTHR47843:SF2">
    <property type="entry name" value="BTB DOMAIN-CONTAINING PROTEIN"/>
    <property type="match status" value="1"/>
</dbReference>
<feature type="region of interest" description="Disordered" evidence="1">
    <location>
        <begin position="199"/>
        <end position="225"/>
    </location>
</feature>
<evidence type="ECO:0000259" key="2">
    <source>
        <dbReference type="PROSITE" id="PS50097"/>
    </source>
</evidence>
<dbReference type="Proteomes" id="UP001199106">
    <property type="component" value="Unassembled WGS sequence"/>
</dbReference>
<name>A0AAD4FI80_9PLEO</name>
<organism evidence="3 4">
    <name type="scientific">Alternaria panax</name>
    <dbReference type="NCBI Taxonomy" id="48097"/>
    <lineage>
        <taxon>Eukaryota</taxon>
        <taxon>Fungi</taxon>
        <taxon>Dikarya</taxon>
        <taxon>Ascomycota</taxon>
        <taxon>Pezizomycotina</taxon>
        <taxon>Dothideomycetes</taxon>
        <taxon>Pleosporomycetidae</taxon>
        <taxon>Pleosporales</taxon>
        <taxon>Pleosporineae</taxon>
        <taxon>Pleosporaceae</taxon>
        <taxon>Alternaria</taxon>
        <taxon>Alternaria sect. Panax</taxon>
    </lineage>
</organism>
<keyword evidence="4" id="KW-1185">Reference proteome</keyword>
<dbReference type="SMART" id="SM00225">
    <property type="entry name" value="BTB"/>
    <property type="match status" value="1"/>
</dbReference>
<dbReference type="Pfam" id="PF00651">
    <property type="entry name" value="BTB"/>
    <property type="match status" value="1"/>
</dbReference>
<evidence type="ECO:0000313" key="4">
    <source>
        <dbReference type="Proteomes" id="UP001199106"/>
    </source>
</evidence>
<evidence type="ECO:0000313" key="3">
    <source>
        <dbReference type="EMBL" id="KAG9190523.1"/>
    </source>
</evidence>
<accession>A0AAD4FI80</accession>
<evidence type="ECO:0000256" key="1">
    <source>
        <dbReference type="SAM" id="MobiDB-lite"/>
    </source>
</evidence>
<comment type="caution">
    <text evidence="3">The sequence shown here is derived from an EMBL/GenBank/DDBJ whole genome shotgun (WGS) entry which is preliminary data.</text>
</comment>
<dbReference type="PROSITE" id="PS50097">
    <property type="entry name" value="BTB"/>
    <property type="match status" value="1"/>
</dbReference>
<dbReference type="Gene3D" id="3.30.710.10">
    <property type="entry name" value="Potassium Channel Kv1.1, Chain A"/>
    <property type="match status" value="1"/>
</dbReference>
<dbReference type="PANTHER" id="PTHR47843">
    <property type="entry name" value="BTB DOMAIN-CONTAINING PROTEIN-RELATED"/>
    <property type="match status" value="1"/>
</dbReference>
<dbReference type="InterPro" id="IPR000210">
    <property type="entry name" value="BTB/POZ_dom"/>
</dbReference>
<dbReference type="SUPFAM" id="SSF54695">
    <property type="entry name" value="POZ domain"/>
    <property type="match status" value="1"/>
</dbReference>
<dbReference type="InterPro" id="IPR011333">
    <property type="entry name" value="SKP1/BTB/POZ_sf"/>
</dbReference>
<feature type="compositionally biased region" description="Basic and acidic residues" evidence="1">
    <location>
        <begin position="211"/>
        <end position="225"/>
    </location>
</feature>
<proteinExistence type="predicted"/>
<protein>
    <recommendedName>
        <fullName evidence="2">BTB domain-containing protein</fullName>
    </recommendedName>
</protein>
<dbReference type="AlphaFoldDB" id="A0AAD4FI80"/>
<sequence length="225" mass="25596">MSSSSDAVLLPSMAAGSEIIIVTVGAEGKEYHLHTSLLMHYSGYFRGALSGAFKETDEGVVSLLDIDTDAFDVFVDWLYRGTLRSDLEYVRLNPSSGLATACRAYVLADRLLVPSLKSALMDGYFDKNMRALDKWYPSCRRIIHAFENLAENDPLLRLYVDWWAFNHIVYKMDGYDRVLVPELPPTFLVRLVGKMNDEGKKSLSRSRLKRKDYDEATTADRKEEY</sequence>
<reference evidence="3" key="1">
    <citation type="submission" date="2021-07" db="EMBL/GenBank/DDBJ databases">
        <title>Genome Resource of American Ginseng Black Spot Pathogen Alternaria panax.</title>
        <authorList>
            <person name="Qiu C."/>
            <person name="Wang W."/>
            <person name="Liu Z."/>
        </authorList>
    </citation>
    <scope>NUCLEOTIDE SEQUENCE</scope>
    <source>
        <strain evidence="3">BNCC115425</strain>
    </source>
</reference>
<gene>
    <name evidence="3" type="ORF">G6011_08611</name>
</gene>
<dbReference type="CDD" id="cd18186">
    <property type="entry name" value="BTB_POZ_ZBTB_KLHL-like"/>
    <property type="match status" value="1"/>
</dbReference>
<dbReference type="EMBL" id="JAANER010000004">
    <property type="protein sequence ID" value="KAG9190523.1"/>
    <property type="molecule type" value="Genomic_DNA"/>
</dbReference>